<dbReference type="GeneID" id="26136606"/>
<evidence type="ECO:0000256" key="1">
    <source>
        <dbReference type="ARBA" id="ARBA00004651"/>
    </source>
</evidence>
<dbReference type="EMBL" id="CP013050">
    <property type="protein sequence ID" value="ALM75279.1"/>
    <property type="molecule type" value="Genomic_DNA"/>
</dbReference>
<evidence type="ECO:0000313" key="9">
    <source>
        <dbReference type="Proteomes" id="UP000066042"/>
    </source>
</evidence>
<reference evidence="8 9" key="1">
    <citation type="journal article" date="2016" name="Genome Announc.">
        <title>Complete genome sequence of the hyperthermophilic and piezophilic archaeon Thermococcus barophilus Ch5, capable of growth at the expense of hydrogenogenesis from carbon monoxide and formate.</title>
        <authorList>
            <person name="Oger P."/>
            <person name="Sokolova T.G."/>
            <person name="Kozhevnikova D.A."/>
            <person name="Taranov E.A."/>
            <person name="Vannier P."/>
            <person name="Lee H.S."/>
            <person name="Kwon K.K."/>
            <person name="Kang S.G."/>
            <person name="Lee J.H."/>
            <person name="Bonch-Osmolovskaya E.A."/>
            <person name="Lebedinsky A.V."/>
        </authorList>
    </citation>
    <scope>NUCLEOTIDE SEQUENCE [LARGE SCALE GENOMIC DNA]</scope>
    <source>
        <strain evidence="9">Ch5</strain>
    </source>
</reference>
<dbReference type="Pfam" id="PF13244">
    <property type="entry name" value="MbhD"/>
    <property type="match status" value="1"/>
</dbReference>
<evidence type="ECO:0000256" key="6">
    <source>
        <dbReference type="SAM" id="Phobius"/>
    </source>
</evidence>
<dbReference type="GO" id="GO:0005886">
    <property type="term" value="C:plasma membrane"/>
    <property type="evidence" value="ECO:0007669"/>
    <property type="project" value="UniProtKB-SubCell"/>
</dbReference>
<sequence length="84" mass="9196">MIETHLLMLLVTVLIGLIFSYLAIIEKDLLKAIGFSAVQAIAYAIAFYILMAPDIVLAYVAIAVGIYSALLVFVVSKTTRYEVV</sequence>
<organism evidence="8 9">
    <name type="scientific">Thermococcus barophilus</name>
    <dbReference type="NCBI Taxonomy" id="55802"/>
    <lineage>
        <taxon>Archaea</taxon>
        <taxon>Methanobacteriati</taxon>
        <taxon>Methanobacteriota</taxon>
        <taxon>Thermococci</taxon>
        <taxon>Thermococcales</taxon>
        <taxon>Thermococcaceae</taxon>
        <taxon>Thermococcus</taxon>
    </lineage>
</organism>
<dbReference type="STRING" id="55802.TBCH5v1_1359"/>
<protein>
    <submittedName>
        <fullName evidence="8">Membrane bound subgroup 4b [NiFe]-hydrogenase MBH(B)2, subunit Mbh(B)2D</fullName>
    </submittedName>
</protein>
<dbReference type="AlphaFoldDB" id="A0A0S1XBY7"/>
<evidence type="ECO:0000256" key="5">
    <source>
        <dbReference type="ARBA" id="ARBA00023136"/>
    </source>
</evidence>
<dbReference type="PATRIC" id="fig|55802.8.peg.1339"/>
<keyword evidence="3 6" id="KW-0812">Transmembrane</keyword>
<feature type="domain" description="MrpA C-terminal/MbhD" evidence="7">
    <location>
        <begin position="17"/>
        <end position="80"/>
    </location>
</feature>
<accession>A0A0S1XBY7</accession>
<dbReference type="RefSeq" id="WP_056933955.1">
    <property type="nucleotide sequence ID" value="NZ_CP013050.1"/>
</dbReference>
<evidence type="ECO:0000313" key="8">
    <source>
        <dbReference type="EMBL" id="ALM75279.1"/>
    </source>
</evidence>
<dbReference type="Proteomes" id="UP000066042">
    <property type="component" value="Chromosome"/>
</dbReference>
<evidence type="ECO:0000256" key="3">
    <source>
        <dbReference type="ARBA" id="ARBA00022692"/>
    </source>
</evidence>
<keyword evidence="2" id="KW-1003">Cell membrane</keyword>
<gene>
    <name evidence="8" type="ORF">TBCH5v1_1359</name>
</gene>
<feature type="transmembrane region" description="Helical" evidence="6">
    <location>
        <begin position="6"/>
        <end position="25"/>
    </location>
</feature>
<evidence type="ECO:0000256" key="4">
    <source>
        <dbReference type="ARBA" id="ARBA00022989"/>
    </source>
</evidence>
<keyword evidence="5 6" id="KW-0472">Membrane</keyword>
<name>A0A0S1XBY7_THEBA</name>
<evidence type="ECO:0000259" key="7">
    <source>
        <dbReference type="Pfam" id="PF13244"/>
    </source>
</evidence>
<feature type="transmembrane region" description="Helical" evidence="6">
    <location>
        <begin position="32"/>
        <end position="50"/>
    </location>
</feature>
<feature type="transmembrane region" description="Helical" evidence="6">
    <location>
        <begin position="56"/>
        <end position="75"/>
    </location>
</feature>
<comment type="subcellular location">
    <subcellularLocation>
        <location evidence="1">Cell membrane</location>
        <topology evidence="1">Multi-pass membrane protein</topology>
    </subcellularLocation>
</comment>
<keyword evidence="4 6" id="KW-1133">Transmembrane helix</keyword>
<proteinExistence type="predicted"/>
<evidence type="ECO:0000256" key="2">
    <source>
        <dbReference type="ARBA" id="ARBA00022475"/>
    </source>
</evidence>
<dbReference type="InterPro" id="IPR025383">
    <property type="entry name" value="MrpA_C/MbhD"/>
</dbReference>